<reference evidence="1" key="1">
    <citation type="submission" date="2016-03" db="EMBL/GenBank/DDBJ databases">
        <authorList>
            <person name="Ploux O."/>
        </authorList>
    </citation>
    <scope>NUCLEOTIDE SEQUENCE</scope>
    <source>
        <strain evidence="1">UC10</strain>
    </source>
</reference>
<evidence type="ECO:0000313" key="1">
    <source>
        <dbReference type="EMBL" id="SBS77593.1"/>
    </source>
</evidence>
<sequence length="83" mass="8344">MTTRGVRLWQVVAGTVLFFGAVLAAGLGIAAIASGAPTCTNVSPNTTICQSPGNAQITTSPGTIATPNWGWPFWGGGLIISIG</sequence>
<gene>
    <name evidence="1" type="ORF">MHPYR_450036</name>
</gene>
<proteinExistence type="predicted"/>
<name>A0A1Y5PG28_9MYCO</name>
<protein>
    <submittedName>
        <fullName evidence="1">Uncharacterized protein</fullName>
    </submittedName>
</protein>
<dbReference type="EMBL" id="FLQS01000040">
    <property type="protein sequence ID" value="SBS77593.1"/>
    <property type="molecule type" value="Genomic_DNA"/>
</dbReference>
<dbReference type="AlphaFoldDB" id="A0A1Y5PG28"/>
<accession>A0A1Y5PG28</accession>
<organism evidence="1">
    <name type="scientific">uncultured Mycobacterium sp</name>
    <dbReference type="NCBI Taxonomy" id="171292"/>
    <lineage>
        <taxon>Bacteria</taxon>
        <taxon>Bacillati</taxon>
        <taxon>Actinomycetota</taxon>
        <taxon>Actinomycetes</taxon>
        <taxon>Mycobacteriales</taxon>
        <taxon>Mycobacteriaceae</taxon>
        <taxon>Mycobacterium</taxon>
        <taxon>environmental samples</taxon>
    </lineage>
</organism>